<comment type="caution">
    <text evidence="1">The sequence shown here is derived from an EMBL/GenBank/DDBJ whole genome shotgun (WGS) entry which is preliminary data.</text>
</comment>
<protein>
    <submittedName>
        <fullName evidence="1">Uncharacterized protein</fullName>
    </submittedName>
</protein>
<name>A0A532V844_UNCT6</name>
<evidence type="ECO:0000313" key="2">
    <source>
        <dbReference type="Proteomes" id="UP000317778"/>
    </source>
</evidence>
<evidence type="ECO:0000313" key="1">
    <source>
        <dbReference type="EMBL" id="TKJ43349.1"/>
    </source>
</evidence>
<proteinExistence type="predicted"/>
<gene>
    <name evidence="1" type="ORF">CEE36_04775</name>
</gene>
<sequence>MKKFGLLLVCALLIFTGLVAKKKKSEPVMLEHLSWKPFWTTHMGCIKGCLDYLEMDLSDAWLVGASGHAFVINVHETLCPSGPTAWVTEKMIDLAKNVGYTFEGITAYMSDTNSAEVQKQAWDMVRTAIDEGYPCYGWELNIPEYFVITGYDDVGYYYSGTIMENYKMPMPWDDLAETEIGWLEVYVVKPGEAKDDRTTVKEALEFALEISESPDKWIFEGYKAGPEAYDLWITALENDTIFKIEEAAHGFKYNTMVWLECRSEATWFLEEAKDRLNDPELDPLFDEAITHYRQVTRSLKKVEELYPWHTSKPGFFTDEARLEKTIEALRVARDAEAGGLKSLEKIVSKL</sequence>
<dbReference type="Proteomes" id="UP000317778">
    <property type="component" value="Unassembled WGS sequence"/>
</dbReference>
<organism evidence="1 2">
    <name type="scientific">candidate division TA06 bacterium B3_TA06</name>
    <dbReference type="NCBI Taxonomy" id="2012487"/>
    <lineage>
        <taxon>Bacteria</taxon>
        <taxon>Bacteria division TA06</taxon>
    </lineage>
</organism>
<reference evidence="1 2" key="1">
    <citation type="submission" date="2017-06" db="EMBL/GenBank/DDBJ databases">
        <title>Novel microbial phyla capable of carbon fixation and sulfur reduction in deep-sea sediments.</title>
        <authorList>
            <person name="Huang J."/>
            <person name="Baker B."/>
            <person name="Wang Y."/>
        </authorList>
    </citation>
    <scope>NUCLEOTIDE SEQUENCE [LARGE SCALE GENOMIC DNA]</scope>
    <source>
        <strain evidence="1">B3_TA06</strain>
    </source>
</reference>
<accession>A0A532V844</accession>
<dbReference type="AlphaFoldDB" id="A0A532V844"/>
<dbReference type="EMBL" id="NJBO01000005">
    <property type="protein sequence ID" value="TKJ43349.1"/>
    <property type="molecule type" value="Genomic_DNA"/>
</dbReference>